<evidence type="ECO:0000313" key="3">
    <source>
        <dbReference type="Proteomes" id="UP000438991"/>
    </source>
</evidence>
<evidence type="ECO:0000313" key="2">
    <source>
        <dbReference type="EMBL" id="MTW16518.1"/>
    </source>
</evidence>
<proteinExistence type="predicted"/>
<dbReference type="AlphaFoldDB" id="A0A327JNJ8"/>
<reference evidence="2 3" key="1">
    <citation type="submission" date="2019-11" db="EMBL/GenBank/DDBJ databases">
        <title>Whole-genome sequence of Rhodoplanes serenus DSM 18633, type strain.</title>
        <authorList>
            <person name="Kyndt J.A."/>
            <person name="Meyer T.E."/>
        </authorList>
    </citation>
    <scope>NUCLEOTIDE SEQUENCE [LARGE SCALE GENOMIC DNA]</scope>
    <source>
        <strain evidence="2 3">DSM 18633</strain>
    </source>
</reference>
<dbReference type="EMBL" id="WNKV01000006">
    <property type="protein sequence ID" value="MTW16518.1"/>
    <property type="molecule type" value="Genomic_DNA"/>
</dbReference>
<accession>A0A327JNJ8</accession>
<dbReference type="InterPro" id="IPR011690">
    <property type="entry name" value="P_starv_induced_PsiF"/>
</dbReference>
<organism evidence="2 3">
    <name type="scientific">Rhodoplanes serenus</name>
    <dbReference type="NCBI Taxonomy" id="200615"/>
    <lineage>
        <taxon>Bacteria</taxon>
        <taxon>Pseudomonadati</taxon>
        <taxon>Pseudomonadota</taxon>
        <taxon>Alphaproteobacteria</taxon>
        <taxon>Hyphomicrobiales</taxon>
        <taxon>Nitrobacteraceae</taxon>
        <taxon>Rhodoplanes</taxon>
    </lineage>
</organism>
<evidence type="ECO:0008006" key="4">
    <source>
        <dbReference type="Google" id="ProtNLM"/>
    </source>
</evidence>
<gene>
    <name evidence="2" type="ORF">GJ689_09875</name>
</gene>
<feature type="compositionally biased region" description="Polar residues" evidence="1">
    <location>
        <begin position="15"/>
        <end position="29"/>
    </location>
</feature>
<sequence>MSMRRAIRKTAHGAASTSPENALSSSFQLTGGDGMTKHLALAVTIAWLAAGAAPAMAETKAASAAGEGKKVSAQQQRMKDCAAKWKDEKKAKNVKGRDAYRSFMSGCLKG</sequence>
<comment type="caution">
    <text evidence="2">The sequence shown here is derived from an EMBL/GenBank/DDBJ whole genome shotgun (WGS) entry which is preliminary data.</text>
</comment>
<protein>
    <recommendedName>
        <fullName evidence="4">Phosphate starvation-inducible protein PsiF</fullName>
    </recommendedName>
</protein>
<evidence type="ECO:0000256" key="1">
    <source>
        <dbReference type="SAM" id="MobiDB-lite"/>
    </source>
</evidence>
<feature type="compositionally biased region" description="Basic residues" evidence="1">
    <location>
        <begin position="1"/>
        <end position="11"/>
    </location>
</feature>
<dbReference type="Pfam" id="PF07769">
    <property type="entry name" value="PsiF_repeat"/>
    <property type="match status" value="1"/>
</dbReference>
<feature type="region of interest" description="Disordered" evidence="1">
    <location>
        <begin position="1"/>
        <end position="29"/>
    </location>
</feature>
<dbReference type="Proteomes" id="UP000438991">
    <property type="component" value="Unassembled WGS sequence"/>
</dbReference>
<name>A0A327JNJ8_9BRAD</name>